<accession>A0A1H1AHQ4</accession>
<feature type="compositionally biased region" description="Basic and acidic residues" evidence="1">
    <location>
        <begin position="63"/>
        <end position="76"/>
    </location>
</feature>
<keyword evidence="2" id="KW-1133">Transmembrane helix</keyword>
<evidence type="ECO:0000256" key="2">
    <source>
        <dbReference type="SAM" id="Phobius"/>
    </source>
</evidence>
<evidence type="ECO:0000313" key="4">
    <source>
        <dbReference type="Proteomes" id="UP000199301"/>
    </source>
</evidence>
<feature type="compositionally biased region" description="Low complexity" evidence="1">
    <location>
        <begin position="257"/>
        <end position="277"/>
    </location>
</feature>
<keyword evidence="4" id="KW-1185">Reference proteome</keyword>
<gene>
    <name evidence="3" type="ORF">SAMN04489718_1585</name>
</gene>
<feature type="transmembrane region" description="Helical" evidence="2">
    <location>
        <begin position="7"/>
        <end position="27"/>
    </location>
</feature>
<dbReference type="EMBL" id="FNKO01000001">
    <property type="protein sequence ID" value="SDQ39157.1"/>
    <property type="molecule type" value="Genomic_DNA"/>
</dbReference>
<dbReference type="AlphaFoldDB" id="A0A1H1AHQ4"/>
<feature type="transmembrane region" description="Helical" evidence="2">
    <location>
        <begin position="33"/>
        <end position="53"/>
    </location>
</feature>
<feature type="region of interest" description="Disordered" evidence="1">
    <location>
        <begin position="61"/>
        <end position="86"/>
    </location>
</feature>
<feature type="region of interest" description="Disordered" evidence="1">
    <location>
        <begin position="364"/>
        <end position="398"/>
    </location>
</feature>
<sequence>MTYEEKTLLGTLAGVLLLAPVLLGLALGWPVWAWLPLALVLLTIPALLGRGILQRRAQQQIRQEMREKQQRTEDPPTPHPSCEVSGLRVPTVHPEYPLLLSANVHWIPGPGAAGPGPERQRAIAVESVHDRASAVTAETGALDHEITAHRLQAALGTLRQDGEGYLQAWATDVSLSLGEQDAERLRALSEAAKDEELRQRRRDQERGLREYLAEDALKDAGSAVVWWLAQGEMTKQHLEETLELVDSLDRLSQLAHSSGPARSTPSSSSRWWTTSERTSAETELGGAGQHGFEFDGQNPDPGILPINDQADRSALRIYFAKHMIETVHPEDEHQRALFADRVADMFTTHRMLREAAGIRAHYSLSEPAENSRSSDTVVDDAAGPQHTRESPAEGDESR</sequence>
<proteinExistence type="predicted"/>
<keyword evidence="2" id="KW-0812">Transmembrane</keyword>
<evidence type="ECO:0000256" key="1">
    <source>
        <dbReference type="SAM" id="MobiDB-lite"/>
    </source>
</evidence>
<evidence type="ECO:0000313" key="3">
    <source>
        <dbReference type="EMBL" id="SDQ39157.1"/>
    </source>
</evidence>
<feature type="region of interest" description="Disordered" evidence="1">
    <location>
        <begin position="255"/>
        <end position="307"/>
    </location>
</feature>
<dbReference type="STRING" id="995062.SAMN04489718_1585"/>
<organism evidence="3 4">
    <name type="scientific">Actinopolyspora saharensis</name>
    <dbReference type="NCBI Taxonomy" id="995062"/>
    <lineage>
        <taxon>Bacteria</taxon>
        <taxon>Bacillati</taxon>
        <taxon>Actinomycetota</taxon>
        <taxon>Actinomycetes</taxon>
        <taxon>Actinopolysporales</taxon>
        <taxon>Actinopolysporaceae</taxon>
        <taxon>Actinopolyspora</taxon>
    </lineage>
</organism>
<feature type="compositionally biased region" description="Basic and acidic residues" evidence="1">
    <location>
        <begin position="386"/>
        <end position="398"/>
    </location>
</feature>
<dbReference type="Proteomes" id="UP000199301">
    <property type="component" value="Unassembled WGS sequence"/>
</dbReference>
<protein>
    <submittedName>
        <fullName evidence="3">Uncharacterized protein</fullName>
    </submittedName>
</protein>
<reference evidence="4" key="1">
    <citation type="submission" date="2016-10" db="EMBL/GenBank/DDBJ databases">
        <authorList>
            <person name="Varghese N."/>
            <person name="Submissions S."/>
        </authorList>
    </citation>
    <scope>NUCLEOTIDE SEQUENCE [LARGE SCALE GENOMIC DNA]</scope>
    <source>
        <strain evidence="4">DSM 45459</strain>
    </source>
</reference>
<dbReference type="OrthoDB" id="3422149at2"/>
<keyword evidence="2" id="KW-0472">Membrane</keyword>
<name>A0A1H1AHQ4_9ACTN</name>
<dbReference type="RefSeq" id="WP_092522066.1">
    <property type="nucleotide sequence ID" value="NZ_FNKO01000001.1"/>
</dbReference>